<dbReference type="GO" id="GO:0005975">
    <property type="term" value="P:carbohydrate metabolic process"/>
    <property type="evidence" value="ECO:0007669"/>
    <property type="project" value="InterPro"/>
</dbReference>
<dbReference type="AlphaFoldDB" id="A0A2S9TR98"/>
<dbReference type="Gene3D" id="3.20.20.370">
    <property type="entry name" value="Glycoside hydrolase/deacetylase"/>
    <property type="match status" value="1"/>
</dbReference>
<dbReference type="EMBL" id="NXGD01000002">
    <property type="protein sequence ID" value="PRN01355.1"/>
    <property type="molecule type" value="Genomic_DNA"/>
</dbReference>
<organism evidence="1 2">
    <name type="scientific">Aliarcobacter cryaerophilus</name>
    <dbReference type="NCBI Taxonomy" id="28198"/>
    <lineage>
        <taxon>Bacteria</taxon>
        <taxon>Pseudomonadati</taxon>
        <taxon>Campylobacterota</taxon>
        <taxon>Epsilonproteobacteria</taxon>
        <taxon>Campylobacterales</taxon>
        <taxon>Arcobacteraceae</taxon>
        <taxon>Aliarcobacter</taxon>
    </lineage>
</organism>
<comment type="caution">
    <text evidence="1">The sequence shown here is derived from an EMBL/GenBank/DDBJ whole genome shotgun (WGS) entry which is preliminary data.</text>
</comment>
<dbReference type="Pfam" id="PF22537">
    <property type="entry name" value="WbmS-like"/>
    <property type="match status" value="1"/>
</dbReference>
<dbReference type="SUPFAM" id="SSF88713">
    <property type="entry name" value="Glycoside hydrolase/deacetylase"/>
    <property type="match status" value="1"/>
</dbReference>
<dbReference type="InterPro" id="IPR054492">
    <property type="entry name" value="WbmS-like"/>
</dbReference>
<accession>A0A2S9TR98</accession>
<gene>
    <name evidence="1" type="ORF">CJ668_02490</name>
</gene>
<dbReference type="Proteomes" id="UP000238811">
    <property type="component" value="Unassembled WGS sequence"/>
</dbReference>
<evidence type="ECO:0000313" key="2">
    <source>
        <dbReference type="Proteomes" id="UP000238811"/>
    </source>
</evidence>
<dbReference type="InterPro" id="IPR011330">
    <property type="entry name" value="Glyco_hydro/deAcase_b/a-brl"/>
</dbReference>
<name>A0A2S9TR98_9BACT</name>
<protein>
    <submittedName>
        <fullName evidence="1">Uncharacterized protein</fullName>
    </submittedName>
</protein>
<evidence type="ECO:0000313" key="1">
    <source>
        <dbReference type="EMBL" id="PRN01355.1"/>
    </source>
</evidence>
<reference evidence="1 2" key="1">
    <citation type="submission" date="2017-09" db="EMBL/GenBank/DDBJ databases">
        <title>Reassesment of A. cryaerophilus.</title>
        <authorList>
            <person name="Perez-Cataluna A."/>
            <person name="Collado L."/>
            <person name="Salgado O."/>
            <person name="Lefinanco V."/>
            <person name="Figueras M.J."/>
        </authorList>
    </citation>
    <scope>NUCLEOTIDE SEQUENCE [LARGE SCALE GENOMIC DNA]</scope>
    <source>
        <strain evidence="1 2">LMG 10229</strain>
    </source>
</reference>
<sequence length="226" mass="26927">MENKICITLDVDWANDAILKYCIDLLEKYNLKATLFATHDSKLLKELDNSKFEIGLHPNFNNSNYDFEKPIKELKDIYPEAVGARSHSLFVSSNILQNYKKYGMKYESNNFLYLHPNLQVTKRFESFDSIPFFWSDDKIIELEREERNTYLGVKGLKVYNFHPIHIFLNTPTEKYYLENKHNYQNDKELKKNRFEGFGVGTYFENILKEINKQKLDTYLMKDLINE</sequence>
<proteinExistence type="predicted"/>